<feature type="compositionally biased region" description="Polar residues" evidence="8">
    <location>
        <begin position="1"/>
        <end position="11"/>
    </location>
</feature>
<evidence type="ECO:0000256" key="8">
    <source>
        <dbReference type="SAM" id="MobiDB-lite"/>
    </source>
</evidence>
<feature type="domain" description="CCHC-type" evidence="9">
    <location>
        <begin position="268"/>
        <end position="283"/>
    </location>
</feature>
<feature type="domain" description="CCHC-type" evidence="9">
    <location>
        <begin position="215"/>
        <end position="232"/>
    </location>
</feature>
<organism evidence="10 11">
    <name type="scientific">Dissophora globulifera</name>
    <dbReference type="NCBI Taxonomy" id="979702"/>
    <lineage>
        <taxon>Eukaryota</taxon>
        <taxon>Fungi</taxon>
        <taxon>Fungi incertae sedis</taxon>
        <taxon>Mucoromycota</taxon>
        <taxon>Mortierellomycotina</taxon>
        <taxon>Mortierellomycetes</taxon>
        <taxon>Mortierellales</taxon>
        <taxon>Mortierellaceae</taxon>
        <taxon>Dissophora</taxon>
    </lineage>
</organism>
<dbReference type="GO" id="GO:0071037">
    <property type="term" value="P:nuclear polyadenylation-dependent snRNA catabolic process"/>
    <property type="evidence" value="ECO:0007669"/>
    <property type="project" value="TreeGrafter"/>
</dbReference>
<feature type="region of interest" description="Disordered" evidence="8">
    <location>
        <begin position="1"/>
        <end position="93"/>
    </location>
</feature>
<evidence type="ECO:0000256" key="1">
    <source>
        <dbReference type="ARBA" id="ARBA00004123"/>
    </source>
</evidence>
<evidence type="ECO:0000256" key="3">
    <source>
        <dbReference type="ARBA" id="ARBA00022737"/>
    </source>
</evidence>
<keyword evidence="5" id="KW-0862">Zinc</keyword>
<feature type="compositionally biased region" description="Low complexity" evidence="8">
    <location>
        <begin position="40"/>
        <end position="53"/>
    </location>
</feature>
<evidence type="ECO:0000256" key="2">
    <source>
        <dbReference type="ARBA" id="ARBA00022723"/>
    </source>
</evidence>
<keyword evidence="4 7" id="KW-0863">Zinc-finger</keyword>
<dbReference type="EMBL" id="JAAAIP010000072">
    <property type="protein sequence ID" value="KAG0326832.1"/>
    <property type="molecule type" value="Genomic_DNA"/>
</dbReference>
<dbReference type="GO" id="GO:0003723">
    <property type="term" value="F:RNA binding"/>
    <property type="evidence" value="ECO:0007669"/>
    <property type="project" value="TreeGrafter"/>
</dbReference>
<evidence type="ECO:0000259" key="9">
    <source>
        <dbReference type="PROSITE" id="PS50158"/>
    </source>
</evidence>
<dbReference type="SUPFAM" id="SSF57756">
    <property type="entry name" value="Retrovirus zinc finger-like domains"/>
    <property type="match status" value="2"/>
</dbReference>
<keyword evidence="11" id="KW-1185">Reference proteome</keyword>
<dbReference type="Proteomes" id="UP000738325">
    <property type="component" value="Unassembled WGS sequence"/>
</dbReference>
<dbReference type="GO" id="GO:0071039">
    <property type="term" value="P:nuclear polyadenylation-dependent CUT catabolic process"/>
    <property type="evidence" value="ECO:0007669"/>
    <property type="project" value="TreeGrafter"/>
</dbReference>
<dbReference type="GO" id="GO:0031499">
    <property type="term" value="C:TRAMP complex"/>
    <property type="evidence" value="ECO:0007669"/>
    <property type="project" value="TreeGrafter"/>
</dbReference>
<evidence type="ECO:0000256" key="6">
    <source>
        <dbReference type="ARBA" id="ARBA00023242"/>
    </source>
</evidence>
<evidence type="ECO:0000256" key="7">
    <source>
        <dbReference type="PROSITE-ProRule" id="PRU00047"/>
    </source>
</evidence>
<comment type="subcellular location">
    <subcellularLocation>
        <location evidence="1">Nucleus</location>
    </subcellularLocation>
</comment>
<accession>A0A9P6UY12</accession>
<name>A0A9P6UY12_9FUNG</name>
<dbReference type="GO" id="GO:0071031">
    <property type="term" value="P:nuclear mRNA surveillance of mRNA 3'-end processing"/>
    <property type="evidence" value="ECO:0007669"/>
    <property type="project" value="TreeGrafter"/>
</dbReference>
<dbReference type="PANTHER" id="PTHR46543">
    <property type="entry name" value="ZINC FINGER CCHC DOMAIN-CONTAINING PROTEIN 7"/>
    <property type="match status" value="1"/>
</dbReference>
<keyword evidence="2" id="KW-0479">Metal-binding</keyword>
<keyword evidence="6" id="KW-0539">Nucleus</keyword>
<dbReference type="GO" id="GO:0008270">
    <property type="term" value="F:zinc ion binding"/>
    <property type="evidence" value="ECO:0007669"/>
    <property type="project" value="UniProtKB-KW"/>
</dbReference>
<sequence>MTSWDSPTAVSNLAAGVGSRDTGFDATPTLSRDTSVATHDSSGALDSSSTSNDNSQWGVITQHMKTTNISDDQPHSNGAQSQSPSPPSDSEPTVTVQDVWFTFQEADQARDLDDVKAALARLCEAYQDKSWVDLEEKLREKKCNTYLVATEDQISFGYTLVNLKGESNQEYRVIPSFIKPGTVKRGRMSIGMAASYEDNLARLDRAGVVRPSGVRKCHNCKQDGHVASECSEDKREPERSEYYGKCYNCGAEDHRTRTCPEPRKLIACRTCGKEGHMARDCTDPNITCNRCNREGHIARDCDEPRTDVTCRSAINLDIGHQNAPTSLFQEPTIVDLLEAVALASATAFKDLLLDSLPKDKMAFRAFGI</sequence>
<dbReference type="InterPro" id="IPR001878">
    <property type="entry name" value="Znf_CCHC"/>
</dbReference>
<evidence type="ECO:0000313" key="10">
    <source>
        <dbReference type="EMBL" id="KAG0326832.1"/>
    </source>
</evidence>
<dbReference type="Pfam" id="PF00098">
    <property type="entry name" value="zf-CCHC"/>
    <property type="match status" value="4"/>
</dbReference>
<dbReference type="InterPro" id="IPR036875">
    <property type="entry name" value="Znf_CCHC_sf"/>
</dbReference>
<dbReference type="PANTHER" id="PTHR46543:SF1">
    <property type="entry name" value="ZINC FINGER CCHC DOMAIN-CONTAINING PROTEIN 7"/>
    <property type="match status" value="1"/>
</dbReference>
<reference evidence="10" key="1">
    <citation type="journal article" date="2020" name="Fungal Divers.">
        <title>Resolving the Mortierellaceae phylogeny through synthesis of multi-gene phylogenetics and phylogenomics.</title>
        <authorList>
            <person name="Vandepol N."/>
            <person name="Liber J."/>
            <person name="Desiro A."/>
            <person name="Na H."/>
            <person name="Kennedy M."/>
            <person name="Barry K."/>
            <person name="Grigoriev I.V."/>
            <person name="Miller A.N."/>
            <person name="O'Donnell K."/>
            <person name="Stajich J.E."/>
            <person name="Bonito G."/>
        </authorList>
    </citation>
    <scope>NUCLEOTIDE SEQUENCE</scope>
    <source>
        <strain evidence="10">REB-010B</strain>
    </source>
</reference>
<dbReference type="SMART" id="SM00343">
    <property type="entry name" value="ZnF_C2HC"/>
    <property type="match status" value="4"/>
</dbReference>
<dbReference type="GO" id="GO:0071038">
    <property type="term" value="P:TRAMP-dependent tRNA surveillance pathway"/>
    <property type="evidence" value="ECO:0007669"/>
    <property type="project" value="TreeGrafter"/>
</dbReference>
<feature type="domain" description="CCHC-type" evidence="9">
    <location>
        <begin position="245"/>
        <end position="261"/>
    </location>
</feature>
<dbReference type="PROSITE" id="PS50158">
    <property type="entry name" value="ZF_CCHC"/>
    <property type="match status" value="4"/>
</dbReference>
<evidence type="ECO:0000313" key="11">
    <source>
        <dbReference type="Proteomes" id="UP000738325"/>
    </source>
</evidence>
<feature type="compositionally biased region" description="Polar residues" evidence="8">
    <location>
        <begin position="28"/>
        <end position="39"/>
    </location>
</feature>
<dbReference type="OrthoDB" id="2391219at2759"/>
<dbReference type="InterPro" id="IPR051644">
    <property type="entry name" value="TRAMP_AT-DNA-binding"/>
</dbReference>
<dbReference type="GO" id="GO:0071035">
    <property type="term" value="P:nuclear polyadenylation-dependent rRNA catabolic process"/>
    <property type="evidence" value="ECO:0007669"/>
    <property type="project" value="TreeGrafter"/>
</dbReference>
<gene>
    <name evidence="10" type="ORF">BGZ99_008934</name>
</gene>
<evidence type="ECO:0000256" key="5">
    <source>
        <dbReference type="ARBA" id="ARBA00022833"/>
    </source>
</evidence>
<keyword evidence="3" id="KW-0677">Repeat</keyword>
<feature type="compositionally biased region" description="Polar residues" evidence="8">
    <location>
        <begin position="54"/>
        <end position="79"/>
    </location>
</feature>
<feature type="domain" description="CCHC-type" evidence="9">
    <location>
        <begin position="288"/>
        <end position="303"/>
    </location>
</feature>
<dbReference type="GO" id="GO:0071036">
    <property type="term" value="P:nuclear polyadenylation-dependent snoRNA catabolic process"/>
    <property type="evidence" value="ECO:0007669"/>
    <property type="project" value="TreeGrafter"/>
</dbReference>
<proteinExistence type="predicted"/>
<dbReference type="AlphaFoldDB" id="A0A9P6UY12"/>
<dbReference type="Gene3D" id="4.10.60.10">
    <property type="entry name" value="Zinc finger, CCHC-type"/>
    <property type="match status" value="2"/>
</dbReference>
<evidence type="ECO:0000256" key="4">
    <source>
        <dbReference type="ARBA" id="ARBA00022771"/>
    </source>
</evidence>
<comment type="caution">
    <text evidence="10">The sequence shown here is derived from an EMBL/GenBank/DDBJ whole genome shotgun (WGS) entry which is preliminary data.</text>
</comment>
<protein>
    <recommendedName>
        <fullName evidence="9">CCHC-type domain-containing protein</fullName>
    </recommendedName>
</protein>